<dbReference type="SUPFAM" id="SSF141868">
    <property type="entry name" value="EAL domain-like"/>
    <property type="match status" value="1"/>
</dbReference>
<gene>
    <name evidence="3" type="ordered locus">SL003B_0005</name>
</gene>
<dbReference type="SUPFAM" id="SSF55073">
    <property type="entry name" value="Nucleotide cyclase"/>
    <property type="match status" value="1"/>
</dbReference>
<evidence type="ECO:0000259" key="2">
    <source>
        <dbReference type="PROSITE" id="PS50887"/>
    </source>
</evidence>
<dbReference type="KEGG" id="pgv:SL003B_0005"/>
<dbReference type="InterPro" id="IPR029787">
    <property type="entry name" value="Nucleotide_cyclase"/>
</dbReference>
<protein>
    <submittedName>
        <fullName evidence="3">Diguanylate cyclase/phosphodiesterase with PAS/PAC sensor(S)</fullName>
    </submittedName>
</protein>
<dbReference type="SMART" id="SM00267">
    <property type="entry name" value="GGDEF"/>
    <property type="match status" value="1"/>
</dbReference>
<dbReference type="InterPro" id="IPR052155">
    <property type="entry name" value="Biofilm_reg_signaling"/>
</dbReference>
<keyword evidence="4" id="KW-1185">Reference proteome</keyword>
<dbReference type="PATRIC" id="fig|991905.3.peg.6"/>
<evidence type="ECO:0000313" key="3">
    <source>
        <dbReference type="EMBL" id="ADZ68444.1"/>
    </source>
</evidence>
<dbReference type="PANTHER" id="PTHR44757">
    <property type="entry name" value="DIGUANYLATE CYCLASE DGCP"/>
    <property type="match status" value="1"/>
</dbReference>
<dbReference type="eggNOG" id="COG5001">
    <property type="taxonomic scope" value="Bacteria"/>
</dbReference>
<dbReference type="SUPFAM" id="SSF55785">
    <property type="entry name" value="PYP-like sensor domain (PAS domain)"/>
    <property type="match status" value="1"/>
</dbReference>
<dbReference type="Pfam" id="PF00563">
    <property type="entry name" value="EAL"/>
    <property type="match status" value="1"/>
</dbReference>
<sequence>MSLDAAVHAASCREERLLTDSARNTLLASSASDPEDPAGADARLDDLLRLLPQPFAFVSGTGVVLRANAGFAELFGLGLGCAAGRSLADLVGEAGLHRLRPVLEAARAGVPARTETWLAPPHAEPCFAEVACRPAGRAAGVEGAVVVLAHDLTEQAQVRARLRFAEQAFAALSGRAYLIGPDLRIRAGLCAGGARQRSQADEAGAHVADLVGRAVFDNVLEAPLRKALAGRPARLYALVPDGDDGAGDAEIHVGPFVGEDDAIEGALLVLRSDELACQRTRELERLAMEDPLTGLANRRAFQKSLEEELTKARTGISEGFALLAIDLDDFKALNDRGGHAAGDAMLCRIAAQLGALAAERGCVARLGGDEFAVLRYGADQDEANRLARSIVEALEAIRLEWDGALFRVGCSIGVAVLDRQFVRTMNATAKDVLHWADQACLTGKATGGGQVRQFQVGDPLLAARRDDLANVATVEQALADDRLTLFAMPVVDLATGTPVMDEILLRVRGEGERILRPGGMIASAERHGLMRRIDHWVIDGVLDRLTGEPGLGPVSVNLSAQTIGDPLFLETLQARLALNPRLAARLCFELAETAVARDTVAAATLVATLKDHGCRVAMDDFGGGWSTSAHLRQLQLDWLKIDGSIVRTIASDPVQHAVVKGIVCVARELGIDLIAEHVEDPDTADMLQDLGVAMGQGFLFGEPAPWRAL</sequence>
<dbReference type="STRING" id="991905.SL003B_0005"/>
<dbReference type="Proteomes" id="UP000008130">
    <property type="component" value="Chromosome"/>
</dbReference>
<feature type="domain" description="GGDEF" evidence="2">
    <location>
        <begin position="318"/>
        <end position="456"/>
    </location>
</feature>
<dbReference type="HOGENOM" id="CLU_389245_0_0_5"/>
<dbReference type="EMBL" id="CP002568">
    <property type="protein sequence ID" value="ADZ68444.1"/>
    <property type="molecule type" value="Genomic_DNA"/>
</dbReference>
<dbReference type="InterPro" id="IPR035965">
    <property type="entry name" value="PAS-like_dom_sf"/>
</dbReference>
<dbReference type="Pfam" id="PF00990">
    <property type="entry name" value="GGDEF"/>
    <property type="match status" value="1"/>
</dbReference>
<dbReference type="PROSITE" id="PS50883">
    <property type="entry name" value="EAL"/>
    <property type="match status" value="1"/>
</dbReference>
<evidence type="ECO:0000259" key="1">
    <source>
        <dbReference type="PROSITE" id="PS50883"/>
    </source>
</evidence>
<dbReference type="NCBIfam" id="TIGR00254">
    <property type="entry name" value="GGDEF"/>
    <property type="match status" value="1"/>
</dbReference>
<accession>F2IXP6</accession>
<dbReference type="CDD" id="cd01948">
    <property type="entry name" value="EAL"/>
    <property type="match status" value="1"/>
</dbReference>
<dbReference type="Gene3D" id="3.30.70.270">
    <property type="match status" value="1"/>
</dbReference>
<dbReference type="PROSITE" id="PS50887">
    <property type="entry name" value="GGDEF"/>
    <property type="match status" value="1"/>
</dbReference>
<organism evidence="3 4">
    <name type="scientific">Polymorphum gilvum (strain LMG 25793 / CGMCC 1.9160 / SL003B-26A1)</name>
    <dbReference type="NCBI Taxonomy" id="991905"/>
    <lineage>
        <taxon>Bacteria</taxon>
        <taxon>Pseudomonadati</taxon>
        <taxon>Pseudomonadota</taxon>
        <taxon>Alphaproteobacteria</taxon>
        <taxon>Rhodobacterales</taxon>
        <taxon>Paracoccaceae</taxon>
        <taxon>Polymorphum</taxon>
    </lineage>
</organism>
<evidence type="ECO:0000313" key="4">
    <source>
        <dbReference type="Proteomes" id="UP000008130"/>
    </source>
</evidence>
<dbReference type="AlphaFoldDB" id="F2IXP6"/>
<dbReference type="InterPro" id="IPR043128">
    <property type="entry name" value="Rev_trsase/Diguanyl_cyclase"/>
</dbReference>
<feature type="domain" description="EAL" evidence="1">
    <location>
        <begin position="467"/>
        <end position="709"/>
    </location>
</feature>
<reference evidence="3 4" key="1">
    <citation type="journal article" date="2011" name="J. Bacteriol.">
        <title>Complete genome sequence of Polymorphum gilvum SL003B-26A1T, a crude oil-degrading bacterium from oil-polluted saline soil.</title>
        <authorList>
            <person name="Li S.G."/>
            <person name="Tang Y.Q."/>
            <person name="Nie Y."/>
            <person name="Cai M."/>
            <person name="Wu X.L."/>
        </authorList>
    </citation>
    <scope>NUCLEOTIDE SEQUENCE [LARGE SCALE GENOMIC DNA]</scope>
    <source>
        <strain evidence="4">LMG 25793 / CGMCC 1.9160 / SL003B-26A1</strain>
    </source>
</reference>
<dbReference type="PANTHER" id="PTHR44757:SF2">
    <property type="entry name" value="BIOFILM ARCHITECTURE MAINTENANCE PROTEIN MBAA"/>
    <property type="match status" value="1"/>
</dbReference>
<dbReference type="CDD" id="cd01949">
    <property type="entry name" value="GGDEF"/>
    <property type="match status" value="1"/>
</dbReference>
<proteinExistence type="predicted"/>
<dbReference type="SMART" id="SM00052">
    <property type="entry name" value="EAL"/>
    <property type="match status" value="1"/>
</dbReference>
<dbReference type="Pfam" id="PF08448">
    <property type="entry name" value="PAS_4"/>
    <property type="match status" value="1"/>
</dbReference>
<dbReference type="InterPro" id="IPR000160">
    <property type="entry name" value="GGDEF_dom"/>
</dbReference>
<name>F2IXP6_POLGS</name>
<dbReference type="Gene3D" id="3.20.20.450">
    <property type="entry name" value="EAL domain"/>
    <property type="match status" value="1"/>
</dbReference>
<dbReference type="InterPro" id="IPR013656">
    <property type="entry name" value="PAS_4"/>
</dbReference>
<dbReference type="Gene3D" id="3.30.450.20">
    <property type="entry name" value="PAS domain"/>
    <property type="match status" value="1"/>
</dbReference>
<dbReference type="InterPro" id="IPR001633">
    <property type="entry name" value="EAL_dom"/>
</dbReference>
<dbReference type="InterPro" id="IPR035919">
    <property type="entry name" value="EAL_sf"/>
</dbReference>